<name>A0A1R3KEY8_9ROSI</name>
<protein>
    <submittedName>
        <fullName evidence="1">Elongation factor EF-2</fullName>
    </submittedName>
</protein>
<dbReference type="GO" id="GO:0003746">
    <property type="term" value="F:translation elongation factor activity"/>
    <property type="evidence" value="ECO:0007669"/>
    <property type="project" value="UniProtKB-KW"/>
</dbReference>
<keyword evidence="2" id="KW-1185">Reference proteome</keyword>
<evidence type="ECO:0000313" key="1">
    <source>
        <dbReference type="EMBL" id="OMP05651.1"/>
    </source>
</evidence>
<organism evidence="1 2">
    <name type="scientific">Corchorus olitorius</name>
    <dbReference type="NCBI Taxonomy" id="93759"/>
    <lineage>
        <taxon>Eukaryota</taxon>
        <taxon>Viridiplantae</taxon>
        <taxon>Streptophyta</taxon>
        <taxon>Embryophyta</taxon>
        <taxon>Tracheophyta</taxon>
        <taxon>Spermatophyta</taxon>
        <taxon>Magnoliopsida</taxon>
        <taxon>eudicotyledons</taxon>
        <taxon>Gunneridae</taxon>
        <taxon>Pentapetalae</taxon>
        <taxon>rosids</taxon>
        <taxon>malvids</taxon>
        <taxon>Malvales</taxon>
        <taxon>Malvaceae</taxon>
        <taxon>Grewioideae</taxon>
        <taxon>Apeibeae</taxon>
        <taxon>Corchorus</taxon>
    </lineage>
</organism>
<dbReference type="Proteomes" id="UP000187203">
    <property type="component" value="Unassembled WGS sequence"/>
</dbReference>
<gene>
    <name evidence="1" type="ORF">COLO4_08669</name>
</gene>
<reference evidence="2" key="1">
    <citation type="submission" date="2013-09" db="EMBL/GenBank/DDBJ databases">
        <title>Corchorus olitorius genome sequencing.</title>
        <authorList>
            <person name="Alam M."/>
            <person name="Haque M.S."/>
            <person name="Islam M.S."/>
            <person name="Emdad E.M."/>
            <person name="Islam M.M."/>
            <person name="Ahmed B."/>
            <person name="Halim A."/>
            <person name="Hossen Q.M.M."/>
            <person name="Hossain M.Z."/>
            <person name="Ahmed R."/>
            <person name="Khan M.M."/>
            <person name="Islam R."/>
            <person name="Rashid M.M."/>
            <person name="Khan S.A."/>
            <person name="Rahman M.S."/>
            <person name="Alam M."/>
            <person name="Yahiya A.S."/>
            <person name="Khan M.S."/>
            <person name="Azam M.S."/>
            <person name="Haque T."/>
            <person name="Lashkar M.Z.H."/>
            <person name="Akhand A.I."/>
            <person name="Morshed G."/>
            <person name="Roy S."/>
            <person name="Uddin K.S."/>
            <person name="Rabeya T."/>
            <person name="Hossain A.S."/>
            <person name="Chowdhury A."/>
            <person name="Snigdha A.R."/>
            <person name="Mortoza M.S."/>
            <person name="Matin S.A."/>
            <person name="Hoque S.M.E."/>
            <person name="Islam M.K."/>
            <person name="Roy D.K."/>
            <person name="Haider R."/>
            <person name="Moosa M.M."/>
            <person name="Elias S.M."/>
            <person name="Hasan A.M."/>
            <person name="Jahan S."/>
            <person name="Shafiuddin M."/>
            <person name="Mahmood N."/>
            <person name="Shommy N.S."/>
        </authorList>
    </citation>
    <scope>NUCLEOTIDE SEQUENCE [LARGE SCALE GENOMIC DNA]</scope>
    <source>
        <strain evidence="2">cv. O-4</strain>
    </source>
</reference>
<evidence type="ECO:0000313" key="2">
    <source>
        <dbReference type="Proteomes" id="UP000187203"/>
    </source>
</evidence>
<proteinExistence type="predicted"/>
<sequence>MRRGEDKEEIMKPLNIFLDAICVVTARVLKDGDATDVMQCVLAKCIGLADGVVCRVLNALPFC</sequence>
<dbReference type="EMBL" id="AWUE01013926">
    <property type="protein sequence ID" value="OMP05651.1"/>
    <property type="molecule type" value="Genomic_DNA"/>
</dbReference>
<comment type="caution">
    <text evidence="1">The sequence shown here is derived from an EMBL/GenBank/DDBJ whole genome shotgun (WGS) entry which is preliminary data.</text>
</comment>
<keyword evidence="1" id="KW-0648">Protein biosynthesis</keyword>
<keyword evidence="1" id="KW-0251">Elongation factor</keyword>
<dbReference type="AlphaFoldDB" id="A0A1R3KEY8"/>
<accession>A0A1R3KEY8</accession>